<feature type="compositionally biased region" description="Basic and acidic residues" evidence="1">
    <location>
        <begin position="48"/>
        <end position="59"/>
    </location>
</feature>
<accession>S4NRI5</accession>
<organism evidence="2">
    <name type="scientific">Pararge aegeria</name>
    <name type="common">speckled wood butterfly</name>
    <dbReference type="NCBI Taxonomy" id="116150"/>
    <lineage>
        <taxon>Eukaryota</taxon>
        <taxon>Metazoa</taxon>
        <taxon>Ecdysozoa</taxon>
        <taxon>Arthropoda</taxon>
        <taxon>Hexapoda</taxon>
        <taxon>Insecta</taxon>
        <taxon>Pterygota</taxon>
        <taxon>Neoptera</taxon>
        <taxon>Endopterygota</taxon>
        <taxon>Lepidoptera</taxon>
        <taxon>Glossata</taxon>
        <taxon>Ditrysia</taxon>
        <taxon>Papilionoidea</taxon>
        <taxon>Nymphalidae</taxon>
        <taxon>Satyrinae</taxon>
        <taxon>Satyrini</taxon>
        <taxon>Parargina</taxon>
        <taxon>Pararge</taxon>
    </lineage>
</organism>
<sequence>MERMHRLVDDSSHHASTDTEKSETPKKRDKESSPHSDDKPNTPSPYKDTPDESDKELSPLKELSSSMGEKEMLNNNKDECSPHAKTDKDSVMGDCDAVLSEPESEGTQPEEDEDK</sequence>
<feature type="region of interest" description="Disordered" evidence="1">
    <location>
        <begin position="1"/>
        <end position="115"/>
    </location>
</feature>
<dbReference type="AlphaFoldDB" id="S4NRI5"/>
<feature type="non-terminal residue" evidence="2">
    <location>
        <position position="115"/>
    </location>
</feature>
<evidence type="ECO:0000313" key="2">
    <source>
        <dbReference type="EMBL" id="JAA81351.1"/>
    </source>
</evidence>
<reference evidence="2" key="2">
    <citation type="submission" date="2013-05" db="EMBL/GenBank/DDBJ databases">
        <authorList>
            <person name="Carter J.-M."/>
            <person name="Baker S.C."/>
            <person name="Pink R."/>
            <person name="Carter D.R.F."/>
            <person name="Collins A."/>
            <person name="Tomlin J."/>
            <person name="Gibbs M."/>
            <person name="Breuker C.J."/>
        </authorList>
    </citation>
    <scope>NUCLEOTIDE SEQUENCE</scope>
    <source>
        <tissue evidence="2">Ovary</tissue>
    </source>
</reference>
<feature type="compositionally biased region" description="Basic and acidic residues" evidence="1">
    <location>
        <begin position="68"/>
        <end position="91"/>
    </location>
</feature>
<reference evidence="2" key="1">
    <citation type="journal article" date="2013" name="BMC Genomics">
        <title>Unscrambling butterfly oogenesis.</title>
        <authorList>
            <person name="Carter J.M."/>
            <person name="Baker S.C."/>
            <person name="Pink R."/>
            <person name="Carter D.R."/>
            <person name="Collins A."/>
            <person name="Tomlin J."/>
            <person name="Gibbs M."/>
            <person name="Breuker C.J."/>
        </authorList>
    </citation>
    <scope>NUCLEOTIDE SEQUENCE</scope>
    <source>
        <tissue evidence="2">Ovary</tissue>
    </source>
</reference>
<evidence type="ECO:0000256" key="1">
    <source>
        <dbReference type="SAM" id="MobiDB-lite"/>
    </source>
</evidence>
<name>S4NRI5_9NEOP</name>
<feature type="compositionally biased region" description="Acidic residues" evidence="1">
    <location>
        <begin position="102"/>
        <end position="115"/>
    </location>
</feature>
<protein>
    <submittedName>
        <fullName evidence="2">Uncharacterized protein</fullName>
    </submittedName>
</protein>
<feature type="compositionally biased region" description="Basic and acidic residues" evidence="1">
    <location>
        <begin position="1"/>
        <end position="40"/>
    </location>
</feature>
<dbReference type="EMBL" id="GAIX01011209">
    <property type="protein sequence ID" value="JAA81351.1"/>
    <property type="molecule type" value="Transcribed_RNA"/>
</dbReference>
<proteinExistence type="predicted"/>